<dbReference type="Proteomes" id="UP001152797">
    <property type="component" value="Unassembled WGS sequence"/>
</dbReference>
<dbReference type="Pfam" id="PF07727">
    <property type="entry name" value="RVT_2"/>
    <property type="match status" value="1"/>
</dbReference>
<name>A0A9P1GTV6_9DINO</name>
<evidence type="ECO:0000313" key="4">
    <source>
        <dbReference type="EMBL" id="CAL4807963.1"/>
    </source>
</evidence>
<feature type="region of interest" description="Disordered" evidence="1">
    <location>
        <begin position="331"/>
        <end position="403"/>
    </location>
</feature>
<dbReference type="AlphaFoldDB" id="A0A9P1GTV6"/>
<gene>
    <name evidence="3" type="ORF">C1SCF055_LOCUS45050</name>
</gene>
<comment type="caution">
    <text evidence="3">The sequence shown here is derived from an EMBL/GenBank/DDBJ whole genome shotgun (WGS) entry which is preliminary data.</text>
</comment>
<accession>A0A9P1GTV6</accession>
<evidence type="ECO:0000256" key="1">
    <source>
        <dbReference type="SAM" id="MobiDB-lite"/>
    </source>
</evidence>
<feature type="compositionally biased region" description="Polar residues" evidence="1">
    <location>
        <begin position="343"/>
        <end position="352"/>
    </location>
</feature>
<dbReference type="EMBL" id="CAMXCT030006824">
    <property type="protein sequence ID" value="CAL4807963.1"/>
    <property type="molecule type" value="Genomic_DNA"/>
</dbReference>
<dbReference type="Gene3D" id="3.30.420.10">
    <property type="entry name" value="Ribonuclease H-like superfamily/Ribonuclease H"/>
    <property type="match status" value="1"/>
</dbReference>
<evidence type="ECO:0000259" key="2">
    <source>
        <dbReference type="Pfam" id="PF07727"/>
    </source>
</evidence>
<proteinExistence type="predicted"/>
<feature type="domain" description="Reverse transcriptase Ty1/copia-type" evidence="2">
    <location>
        <begin position="472"/>
        <end position="701"/>
    </location>
</feature>
<keyword evidence="5" id="KW-1185">Reference proteome</keyword>
<reference evidence="4 5" key="2">
    <citation type="submission" date="2024-05" db="EMBL/GenBank/DDBJ databases">
        <authorList>
            <person name="Chen Y."/>
            <person name="Shah S."/>
            <person name="Dougan E. K."/>
            <person name="Thang M."/>
            <person name="Chan C."/>
        </authorList>
    </citation>
    <scope>NUCLEOTIDE SEQUENCE [LARGE SCALE GENOMIC DNA]</scope>
</reference>
<protein>
    <submittedName>
        <fullName evidence="4">Retrovirus-related Pol polyprotein from transposon TNT 1-94</fullName>
    </submittedName>
</protein>
<sequence length="747" mass="83165">MRRAPQWSIDLAGSLQCPDCVEAQRPQPQPPASTKPVPQLWEIVGTDVFEFEHEKTKDKLVIWRDRASGYAYVEHLQEYKKAWEPKTSHIINSFLNWLMVNPCPMWLMPDAGTIYTSEEFLRFASRSGIGVMTAPAEGFLKEHSDLTVPQAFALAVHGHNNVIGQSGYSPFQWVRGASSSQEDLLPGLNPKKAFSGLLKLKEVIGPDLTESFFKKATVIGAAVYRQPVTVESLLRDFAGRHYTNITGEVPSTRQTAEDVTGADVQVEARPSKTLKRTWPQGAKRKDHPEDADDEETPQAAPQTSKPPNPNQENIPGEAILQETLGEALKKRGPDVVDGIPPNSDVQTGNTCPVAQCTLPGGHSGPHEDETGRKFTWTSYGGRISLEEDSDPGDSSSSEELDDVKFLEKRPHKATAWMSKKMAEKSKEHQWSQLSMERKKDFDMAQATELSSVLQSRALRSLTCQEWKEMDWKKVMQMRWVLTTKANGAAKGRLVVFGCQAHSITSVSASAPTMARTSCNTLLMTCANRKFRVPAGDVTSAFLQAPQDLEGEELYVWAPSELAVLFGAPPSNPVMSLKIRKAFYGLVHAPRLWHDHVAKTLLQQGWQRLASDRCVFILLSNSSELIGIAGLHVDDFLIGGRDSHEKFEAARKALEGAFRWNKWEEESFTFAGFKITQASGYTTKIDQNEYTEKWIDENEISKERSANPKLLATPEEITQLRGVIGSVAWRSSQSIKSTISSRCLSFAF</sequence>
<feature type="region of interest" description="Disordered" evidence="1">
    <location>
        <begin position="248"/>
        <end position="314"/>
    </location>
</feature>
<dbReference type="OrthoDB" id="422721at2759"/>
<dbReference type="InterPro" id="IPR012337">
    <property type="entry name" value="RNaseH-like_sf"/>
</dbReference>
<dbReference type="GO" id="GO:0003676">
    <property type="term" value="F:nucleic acid binding"/>
    <property type="evidence" value="ECO:0007669"/>
    <property type="project" value="InterPro"/>
</dbReference>
<dbReference type="InterPro" id="IPR036397">
    <property type="entry name" value="RNaseH_sf"/>
</dbReference>
<dbReference type="SUPFAM" id="SSF53098">
    <property type="entry name" value="Ribonuclease H-like"/>
    <property type="match status" value="1"/>
</dbReference>
<reference evidence="3" key="1">
    <citation type="submission" date="2022-10" db="EMBL/GenBank/DDBJ databases">
        <authorList>
            <person name="Chen Y."/>
            <person name="Dougan E. K."/>
            <person name="Chan C."/>
            <person name="Rhodes N."/>
            <person name="Thang M."/>
        </authorList>
    </citation>
    <scope>NUCLEOTIDE SEQUENCE</scope>
</reference>
<evidence type="ECO:0000313" key="5">
    <source>
        <dbReference type="Proteomes" id="UP001152797"/>
    </source>
</evidence>
<feature type="compositionally biased region" description="Acidic residues" evidence="1">
    <location>
        <begin position="386"/>
        <end position="401"/>
    </location>
</feature>
<organism evidence="3">
    <name type="scientific">Cladocopium goreaui</name>
    <dbReference type="NCBI Taxonomy" id="2562237"/>
    <lineage>
        <taxon>Eukaryota</taxon>
        <taxon>Sar</taxon>
        <taxon>Alveolata</taxon>
        <taxon>Dinophyceae</taxon>
        <taxon>Suessiales</taxon>
        <taxon>Symbiodiniaceae</taxon>
        <taxon>Cladocopium</taxon>
    </lineage>
</organism>
<dbReference type="EMBL" id="CAMXCT010006824">
    <property type="protein sequence ID" value="CAI4020651.1"/>
    <property type="molecule type" value="Genomic_DNA"/>
</dbReference>
<dbReference type="InterPro" id="IPR013103">
    <property type="entry name" value="RVT_2"/>
</dbReference>
<dbReference type="EMBL" id="CAMXCT020006824">
    <property type="protein sequence ID" value="CAL1174026.1"/>
    <property type="molecule type" value="Genomic_DNA"/>
</dbReference>
<evidence type="ECO:0000313" key="3">
    <source>
        <dbReference type="EMBL" id="CAI4020651.1"/>
    </source>
</evidence>